<dbReference type="GO" id="GO:0016747">
    <property type="term" value="F:acyltransferase activity, transferring groups other than amino-acyl groups"/>
    <property type="evidence" value="ECO:0007669"/>
    <property type="project" value="TreeGrafter"/>
</dbReference>
<dbReference type="Pfam" id="PF00756">
    <property type="entry name" value="Esterase"/>
    <property type="match status" value="1"/>
</dbReference>
<dbReference type="PANTHER" id="PTHR48098">
    <property type="entry name" value="ENTEROCHELIN ESTERASE-RELATED"/>
    <property type="match status" value="1"/>
</dbReference>
<evidence type="ECO:0000313" key="2">
    <source>
        <dbReference type="Proteomes" id="UP000002774"/>
    </source>
</evidence>
<dbReference type="AlphaFoldDB" id="H1YFY4"/>
<gene>
    <name evidence="1" type="ORF">Mucpa_2132</name>
</gene>
<dbReference type="RefSeq" id="WP_008506324.1">
    <property type="nucleotide sequence ID" value="NZ_CM001403.1"/>
</dbReference>
<protein>
    <submittedName>
        <fullName evidence="1">Esterase</fullName>
    </submittedName>
</protein>
<dbReference type="STRING" id="714943.Mucpa_2132"/>
<evidence type="ECO:0000313" key="1">
    <source>
        <dbReference type="EMBL" id="EHQ26272.1"/>
    </source>
</evidence>
<accession>H1YFY4</accession>
<dbReference type="InterPro" id="IPR029058">
    <property type="entry name" value="AB_hydrolase_fold"/>
</dbReference>
<name>H1YFY4_9SPHI</name>
<proteinExistence type="predicted"/>
<dbReference type="OrthoDB" id="9803578at2"/>
<dbReference type="EMBL" id="CM001403">
    <property type="protein sequence ID" value="EHQ26272.1"/>
    <property type="molecule type" value="Genomic_DNA"/>
</dbReference>
<dbReference type="InterPro" id="IPR000801">
    <property type="entry name" value="Esterase-like"/>
</dbReference>
<organism evidence="1 2">
    <name type="scientific">Mucilaginibacter paludis DSM 18603</name>
    <dbReference type="NCBI Taxonomy" id="714943"/>
    <lineage>
        <taxon>Bacteria</taxon>
        <taxon>Pseudomonadati</taxon>
        <taxon>Bacteroidota</taxon>
        <taxon>Sphingobacteriia</taxon>
        <taxon>Sphingobacteriales</taxon>
        <taxon>Sphingobacteriaceae</taxon>
        <taxon>Mucilaginibacter</taxon>
    </lineage>
</organism>
<dbReference type="SUPFAM" id="SSF53474">
    <property type="entry name" value="alpha/beta-Hydrolases"/>
    <property type="match status" value="1"/>
</dbReference>
<dbReference type="eggNOG" id="COG0627">
    <property type="taxonomic scope" value="Bacteria"/>
</dbReference>
<dbReference type="Proteomes" id="UP000002774">
    <property type="component" value="Chromosome"/>
</dbReference>
<dbReference type="HOGENOM" id="CLU_037618_0_0_10"/>
<dbReference type="PANTHER" id="PTHR48098:SF1">
    <property type="entry name" value="DIACYLGLYCEROL ACYLTRANSFERASE_MYCOLYLTRANSFERASE AG85A"/>
    <property type="match status" value="1"/>
</dbReference>
<keyword evidence="2" id="KW-1185">Reference proteome</keyword>
<dbReference type="Gene3D" id="3.40.50.1820">
    <property type="entry name" value="alpha/beta hydrolase"/>
    <property type="match status" value="1"/>
</dbReference>
<dbReference type="InterPro" id="IPR050583">
    <property type="entry name" value="Mycobacterial_A85_antigen"/>
</dbReference>
<reference evidence="1" key="1">
    <citation type="submission" date="2011-09" db="EMBL/GenBank/DDBJ databases">
        <title>The permanent draft genome of Mucilaginibacter paludis DSM 18603.</title>
        <authorList>
            <consortium name="US DOE Joint Genome Institute (JGI-PGF)"/>
            <person name="Lucas S."/>
            <person name="Han J."/>
            <person name="Lapidus A."/>
            <person name="Bruce D."/>
            <person name="Goodwin L."/>
            <person name="Pitluck S."/>
            <person name="Peters L."/>
            <person name="Kyrpides N."/>
            <person name="Mavromatis K."/>
            <person name="Ivanova N."/>
            <person name="Mikhailova N."/>
            <person name="Held B."/>
            <person name="Detter J.C."/>
            <person name="Tapia R."/>
            <person name="Han C."/>
            <person name="Land M."/>
            <person name="Hauser L."/>
            <person name="Markowitz V."/>
            <person name="Cheng J.-F."/>
            <person name="Hugenholtz P."/>
            <person name="Woyke T."/>
            <person name="Wu D."/>
            <person name="Tindall B."/>
            <person name="Brambilla E."/>
            <person name="Klenk H.-P."/>
            <person name="Eisen J.A."/>
        </authorList>
    </citation>
    <scope>NUCLEOTIDE SEQUENCE [LARGE SCALE GENOMIC DNA]</scope>
    <source>
        <strain evidence="1">DSM 18603</strain>
    </source>
</reference>
<sequence length="352" mass="39258">MKKITHTALTLVLFPLLLISARLYSQDVKLNKGTVLHVKLHGKTLEGNLEGDSIDRSLAIYLPASYKINPKRHYPVVYFLHGFTDNDSKWYGLTKHWINLPAILDTVFSQGGAKEMIFVTPDADTRYRGSMYSNSITTGNWEDFVAKELVAYMDTHYRTIAKTSSRGLAGHSMGGYGTMRIGERNPNVFSSIYLLSPASLAPVMAPLSTEQMNAIEAVKTFDDFNKADFFTKYLFASAAAWSPNTNKPPFYSDFPFADGQMLPAIQAKWIANAPLASLDQYIYNLKQLHAIAFDAGDNDIPGIANSITVLDSELNKYGIKHSFEIYPGTHISHIGQRISQKVISFFSDNLAF</sequence>